<evidence type="ECO:0000256" key="2">
    <source>
        <dbReference type="ARBA" id="ARBA00023125"/>
    </source>
</evidence>
<comment type="caution">
    <text evidence="6">The sequence shown here is derived from an EMBL/GenBank/DDBJ whole genome shotgun (WGS) entry which is preliminary data.</text>
</comment>
<gene>
    <name evidence="6" type="ORF">JZO67_002501</name>
</gene>
<dbReference type="Pfam" id="PF00486">
    <property type="entry name" value="Trans_reg_C"/>
    <property type="match status" value="1"/>
</dbReference>
<accession>A0ABV0ESB7</accession>
<organism evidence="6 7">
    <name type="scientific">Candidatus Enterococcus ferrettii</name>
    <dbReference type="NCBI Taxonomy" id="2815324"/>
    <lineage>
        <taxon>Bacteria</taxon>
        <taxon>Bacillati</taxon>
        <taxon>Bacillota</taxon>
        <taxon>Bacilli</taxon>
        <taxon>Lactobacillales</taxon>
        <taxon>Enterococcaceae</taxon>
        <taxon>Enterococcus</taxon>
    </lineage>
</organism>
<dbReference type="InterPro" id="IPR016032">
    <property type="entry name" value="Sig_transdc_resp-reg_C-effctor"/>
</dbReference>
<evidence type="ECO:0000256" key="3">
    <source>
        <dbReference type="ARBA" id="ARBA00023163"/>
    </source>
</evidence>
<reference evidence="6 7" key="1">
    <citation type="submission" date="2024-02" db="EMBL/GenBank/DDBJ databases">
        <title>The Genome Sequence of Enterococcus sp. DIV0159.</title>
        <authorList>
            <person name="Earl A."/>
            <person name="Manson A."/>
            <person name="Gilmore M."/>
            <person name="Sanders J."/>
            <person name="Shea T."/>
            <person name="Howe W."/>
            <person name="Livny J."/>
            <person name="Cuomo C."/>
            <person name="Neafsey D."/>
            <person name="Birren B."/>
        </authorList>
    </citation>
    <scope>NUCLEOTIDE SEQUENCE [LARGE SCALE GENOMIC DNA]</scope>
    <source>
        <strain evidence="6 7">665A</strain>
    </source>
</reference>
<keyword evidence="3" id="KW-0804">Transcription</keyword>
<evidence type="ECO:0000313" key="6">
    <source>
        <dbReference type="EMBL" id="MEO1770548.1"/>
    </source>
</evidence>
<feature type="DNA-binding region" description="OmpR/PhoB-type" evidence="4">
    <location>
        <begin position="123"/>
        <end position="226"/>
    </location>
</feature>
<dbReference type="RefSeq" id="WP_207701279.1">
    <property type="nucleotide sequence ID" value="NZ_JAFREL020000002.1"/>
</dbReference>
<proteinExistence type="predicted"/>
<evidence type="ECO:0000256" key="4">
    <source>
        <dbReference type="PROSITE-ProRule" id="PRU01091"/>
    </source>
</evidence>
<evidence type="ECO:0000256" key="1">
    <source>
        <dbReference type="ARBA" id="ARBA00023015"/>
    </source>
</evidence>
<dbReference type="Gene3D" id="1.10.10.10">
    <property type="entry name" value="Winged helix-like DNA-binding domain superfamily/Winged helix DNA-binding domain"/>
    <property type="match status" value="1"/>
</dbReference>
<feature type="domain" description="OmpR/PhoB-type" evidence="5">
    <location>
        <begin position="123"/>
        <end position="226"/>
    </location>
</feature>
<dbReference type="InterPro" id="IPR036388">
    <property type="entry name" value="WH-like_DNA-bd_sf"/>
</dbReference>
<keyword evidence="7" id="KW-1185">Reference proteome</keyword>
<keyword evidence="2 4" id="KW-0238">DNA-binding</keyword>
<dbReference type="SUPFAM" id="SSF46894">
    <property type="entry name" value="C-terminal effector domain of the bipartite response regulators"/>
    <property type="match status" value="1"/>
</dbReference>
<sequence>MNKILILTKNILAEQQLQKRLQLLDYEVFCTTDVYRNQKSYSILQYFPIIMISETISNLEIEKFLSEIDYEANLIVRLIDEQSNDEGQTDWRVSGIDGELVKNSSLDSLRERLVMLQSDYYGQKVETVDQEYPPIQKWEKRTIETSGGSVFFSKKEERLFKLLLESKDKLLSRHQICNILWPEGETDSNRSQLSCIASKIKAKFKAAGYEGESIITKWGQGYGLDPKFYRYLSTGEVQTDFKDARNDSFLFNKMFV</sequence>
<dbReference type="InterPro" id="IPR001867">
    <property type="entry name" value="OmpR/PhoB-type_DNA-bd"/>
</dbReference>
<protein>
    <recommendedName>
        <fullName evidence="5">OmpR/PhoB-type domain-containing protein</fullName>
    </recommendedName>
</protein>
<dbReference type="PROSITE" id="PS51755">
    <property type="entry name" value="OMPR_PHOB"/>
    <property type="match status" value="1"/>
</dbReference>
<name>A0ABV0ESB7_9ENTE</name>
<dbReference type="SMART" id="SM00862">
    <property type="entry name" value="Trans_reg_C"/>
    <property type="match status" value="1"/>
</dbReference>
<evidence type="ECO:0000259" key="5">
    <source>
        <dbReference type="PROSITE" id="PS51755"/>
    </source>
</evidence>
<dbReference type="Proteomes" id="UP000664357">
    <property type="component" value="Unassembled WGS sequence"/>
</dbReference>
<keyword evidence="1" id="KW-0805">Transcription regulation</keyword>
<dbReference type="EMBL" id="JAFREL020000002">
    <property type="protein sequence ID" value="MEO1770548.1"/>
    <property type="molecule type" value="Genomic_DNA"/>
</dbReference>
<evidence type="ECO:0000313" key="7">
    <source>
        <dbReference type="Proteomes" id="UP000664357"/>
    </source>
</evidence>